<dbReference type="InterPro" id="IPR050589">
    <property type="entry name" value="Ikaros_C2H2-ZF"/>
</dbReference>
<dbReference type="GO" id="GO:0005634">
    <property type="term" value="C:nucleus"/>
    <property type="evidence" value="ECO:0007669"/>
    <property type="project" value="UniProtKB-SubCell"/>
</dbReference>
<dbReference type="Gene3D" id="3.30.160.60">
    <property type="entry name" value="Classic Zinc Finger"/>
    <property type="match status" value="1"/>
</dbReference>
<dbReference type="GO" id="GO:0003700">
    <property type="term" value="F:DNA-binding transcription factor activity"/>
    <property type="evidence" value="ECO:0007669"/>
    <property type="project" value="TreeGrafter"/>
</dbReference>
<keyword evidence="11" id="KW-1185">Reference proteome</keyword>
<evidence type="ECO:0000313" key="10">
    <source>
        <dbReference type="EMBL" id="CAH4030032.1"/>
    </source>
</evidence>
<dbReference type="GO" id="GO:0000978">
    <property type="term" value="F:RNA polymerase II cis-regulatory region sequence-specific DNA binding"/>
    <property type="evidence" value="ECO:0007669"/>
    <property type="project" value="TreeGrafter"/>
</dbReference>
<evidence type="ECO:0000256" key="3">
    <source>
        <dbReference type="ARBA" id="ARBA00022737"/>
    </source>
</evidence>
<dbReference type="InterPro" id="IPR013087">
    <property type="entry name" value="Znf_C2H2_type"/>
</dbReference>
<dbReference type="PANTHER" id="PTHR24404:SF114">
    <property type="entry name" value="KLUMPFUSS, ISOFORM B-RELATED"/>
    <property type="match status" value="1"/>
</dbReference>
<dbReference type="SUPFAM" id="SSF57667">
    <property type="entry name" value="beta-beta-alpha zinc fingers"/>
    <property type="match status" value="1"/>
</dbReference>
<dbReference type="EMBL" id="CALOZG010000010">
    <property type="protein sequence ID" value="CAH4030032.1"/>
    <property type="molecule type" value="Genomic_DNA"/>
</dbReference>
<dbReference type="PANTHER" id="PTHR24404">
    <property type="entry name" value="ZINC FINGER PROTEIN"/>
    <property type="match status" value="1"/>
</dbReference>
<keyword evidence="7" id="KW-0539">Nucleus</keyword>
<evidence type="ECO:0000259" key="9">
    <source>
        <dbReference type="PROSITE" id="PS50157"/>
    </source>
</evidence>
<feature type="domain" description="C2H2-type" evidence="9">
    <location>
        <begin position="521"/>
        <end position="548"/>
    </location>
</feature>
<dbReference type="AlphaFoldDB" id="A0A9P0TMK1"/>
<evidence type="ECO:0000256" key="2">
    <source>
        <dbReference type="ARBA" id="ARBA00022723"/>
    </source>
</evidence>
<dbReference type="InterPro" id="IPR036236">
    <property type="entry name" value="Znf_C2H2_sf"/>
</dbReference>
<evidence type="ECO:0000256" key="4">
    <source>
        <dbReference type="ARBA" id="ARBA00022771"/>
    </source>
</evidence>
<keyword evidence="6" id="KW-0238">DNA-binding</keyword>
<evidence type="ECO:0000256" key="7">
    <source>
        <dbReference type="ARBA" id="ARBA00023242"/>
    </source>
</evidence>
<dbReference type="GO" id="GO:0006357">
    <property type="term" value="P:regulation of transcription by RNA polymerase II"/>
    <property type="evidence" value="ECO:0007669"/>
    <property type="project" value="TreeGrafter"/>
</dbReference>
<gene>
    <name evidence="10" type="ORF">PIBRA_LOCUS6715</name>
</gene>
<evidence type="ECO:0000256" key="6">
    <source>
        <dbReference type="ARBA" id="ARBA00023125"/>
    </source>
</evidence>
<organism evidence="10 11">
    <name type="scientific">Pieris brassicae</name>
    <name type="common">White butterfly</name>
    <name type="synonym">Large white butterfly</name>
    <dbReference type="NCBI Taxonomy" id="7116"/>
    <lineage>
        <taxon>Eukaryota</taxon>
        <taxon>Metazoa</taxon>
        <taxon>Ecdysozoa</taxon>
        <taxon>Arthropoda</taxon>
        <taxon>Hexapoda</taxon>
        <taxon>Insecta</taxon>
        <taxon>Pterygota</taxon>
        <taxon>Neoptera</taxon>
        <taxon>Endopterygota</taxon>
        <taxon>Lepidoptera</taxon>
        <taxon>Glossata</taxon>
        <taxon>Ditrysia</taxon>
        <taxon>Papilionoidea</taxon>
        <taxon>Pieridae</taxon>
        <taxon>Pierinae</taxon>
        <taxon>Pieris</taxon>
    </lineage>
</organism>
<keyword evidence="5" id="KW-0862">Zinc</keyword>
<accession>A0A9P0TMK1</accession>
<name>A0A9P0TMK1_PIEBR</name>
<evidence type="ECO:0000256" key="8">
    <source>
        <dbReference type="PROSITE-ProRule" id="PRU00042"/>
    </source>
</evidence>
<protein>
    <recommendedName>
        <fullName evidence="9">C2H2-type domain-containing protein</fullName>
    </recommendedName>
</protein>
<sequence length="641" mass="73493">MDTNEYETFEYLQPNNVESIPKRLFVVQDHGTYLSFDRNVDLSQVQNVELLEEVQPVYDVSPEQFYIDVEGSQEIVAVSEQFVLSNELHNEDNIYENNLMLHESGSSNIQIQQAVDEIPENVVEQFIKKEPSNTEMNMEMDTTPNNFTEVMLSDEQYKFLEQRGWTLIENNDNIFFIDGLGLHNITNNDQLIQDLKQKMKDNELTDKDSRNTTETIIFEETFENNEIKPSISFIEEKKEPDIPKLNPIKILPKPDKKAKEVPDLMPSEREFLETTVNELSEKYENSDPRINSNTIKIKTKFSLKDIPSEIVLGKTVNGKRLIARVTKRERRDTSKITDNVETKNHKTPQTNAFDQKIEKLLQQAICGEMPPVTDKDVIDNADRLIIQLLRVPAFKPAVIEKRLIITKISITEDEEQNPTAESGPLLITGRVVNKGDDHWSFQYIPDMLQRLKENGASEEGFKELVKNKGNSDVDVNLLQIHIQEVIGPDGCARCSITLHRRVIVVKCKKVTDSRRTKARVYACDTCAVTFNTQNKLLQHQELHTVADNLKTNTVRTDAMYTTSTLGSNRNFECNQCEFETSKQSIIHRHIKSHFSILIKASEKPNDELDEKLNCKLCSSSFTDATSLSKHIVSSHIKVIET</sequence>
<comment type="caution">
    <text evidence="10">The sequence shown here is derived from an EMBL/GenBank/DDBJ whole genome shotgun (WGS) entry which is preliminary data.</text>
</comment>
<evidence type="ECO:0000313" key="11">
    <source>
        <dbReference type="Proteomes" id="UP001152562"/>
    </source>
</evidence>
<comment type="subcellular location">
    <subcellularLocation>
        <location evidence="1">Nucleus</location>
    </subcellularLocation>
</comment>
<reference evidence="10" key="1">
    <citation type="submission" date="2022-05" db="EMBL/GenBank/DDBJ databases">
        <authorList>
            <person name="Okamura Y."/>
        </authorList>
    </citation>
    <scope>NUCLEOTIDE SEQUENCE</scope>
</reference>
<dbReference type="GO" id="GO:0008270">
    <property type="term" value="F:zinc ion binding"/>
    <property type="evidence" value="ECO:0007669"/>
    <property type="project" value="UniProtKB-KW"/>
</dbReference>
<keyword evidence="3" id="KW-0677">Repeat</keyword>
<keyword evidence="2" id="KW-0479">Metal-binding</keyword>
<keyword evidence="4 8" id="KW-0863">Zinc-finger</keyword>
<dbReference type="Proteomes" id="UP001152562">
    <property type="component" value="Unassembled WGS sequence"/>
</dbReference>
<dbReference type="PROSITE" id="PS50157">
    <property type="entry name" value="ZINC_FINGER_C2H2_2"/>
    <property type="match status" value="2"/>
</dbReference>
<feature type="domain" description="C2H2-type" evidence="9">
    <location>
        <begin position="612"/>
        <end position="635"/>
    </location>
</feature>
<evidence type="ECO:0000256" key="1">
    <source>
        <dbReference type="ARBA" id="ARBA00004123"/>
    </source>
</evidence>
<dbReference type="PROSITE" id="PS00028">
    <property type="entry name" value="ZINC_FINGER_C2H2_1"/>
    <property type="match status" value="2"/>
</dbReference>
<evidence type="ECO:0000256" key="5">
    <source>
        <dbReference type="ARBA" id="ARBA00022833"/>
    </source>
</evidence>
<dbReference type="SMART" id="SM00355">
    <property type="entry name" value="ZnF_C2H2"/>
    <property type="match status" value="3"/>
</dbReference>
<proteinExistence type="predicted"/>